<sequence>MGYGYHLPSNENLFMLMLLVNTDDGIRLCWLKPKGFQANKLVFGLSYHGYAWILVNPKRECYWCTIIRDRFGLISMMWRRSELRFLMTSRRSCTVAMCFRSSIMIIGCFLGQLPLEIYMGSERGLSPTETNPLIINIPTFYVQGGGGRRGCKDELDYVIAALYNLRISSETPTRLKPNGSGDWASKKQVADGLKLISAQSTGGVKGFKPLVQDVSCW</sequence>
<reference evidence="1 2" key="1">
    <citation type="journal article" date="2018" name="Sci. Data">
        <title>The draft genome sequence of cork oak.</title>
        <authorList>
            <person name="Ramos A.M."/>
            <person name="Usie A."/>
            <person name="Barbosa P."/>
            <person name="Barros P.M."/>
            <person name="Capote T."/>
            <person name="Chaves I."/>
            <person name="Simoes F."/>
            <person name="Abreu I."/>
            <person name="Carrasquinho I."/>
            <person name="Faro C."/>
            <person name="Guimaraes J.B."/>
            <person name="Mendonca D."/>
            <person name="Nobrega F."/>
            <person name="Rodrigues L."/>
            <person name="Saibo N.J.M."/>
            <person name="Varela M.C."/>
            <person name="Egas C."/>
            <person name="Matos J."/>
            <person name="Miguel C.M."/>
            <person name="Oliveira M.M."/>
            <person name="Ricardo C.P."/>
            <person name="Goncalves S."/>
        </authorList>
    </citation>
    <scope>NUCLEOTIDE SEQUENCE [LARGE SCALE GENOMIC DNA]</scope>
    <source>
        <strain evidence="2">cv. HL8</strain>
    </source>
</reference>
<evidence type="ECO:0000313" key="2">
    <source>
        <dbReference type="Proteomes" id="UP000237347"/>
    </source>
</evidence>
<dbReference type="EMBL" id="PKMF04000364">
    <property type="protein sequence ID" value="KAK7835797.1"/>
    <property type="molecule type" value="Genomic_DNA"/>
</dbReference>
<dbReference type="AlphaFoldDB" id="A0AAW0KA27"/>
<gene>
    <name evidence="1" type="ORF">CFP56_023099</name>
</gene>
<comment type="caution">
    <text evidence="1">The sequence shown here is derived from an EMBL/GenBank/DDBJ whole genome shotgun (WGS) entry which is preliminary data.</text>
</comment>
<proteinExistence type="predicted"/>
<dbReference type="Proteomes" id="UP000237347">
    <property type="component" value="Unassembled WGS sequence"/>
</dbReference>
<organism evidence="1 2">
    <name type="scientific">Quercus suber</name>
    <name type="common">Cork oak</name>
    <dbReference type="NCBI Taxonomy" id="58331"/>
    <lineage>
        <taxon>Eukaryota</taxon>
        <taxon>Viridiplantae</taxon>
        <taxon>Streptophyta</taxon>
        <taxon>Embryophyta</taxon>
        <taxon>Tracheophyta</taxon>
        <taxon>Spermatophyta</taxon>
        <taxon>Magnoliopsida</taxon>
        <taxon>eudicotyledons</taxon>
        <taxon>Gunneridae</taxon>
        <taxon>Pentapetalae</taxon>
        <taxon>rosids</taxon>
        <taxon>fabids</taxon>
        <taxon>Fagales</taxon>
        <taxon>Fagaceae</taxon>
        <taxon>Quercus</taxon>
    </lineage>
</organism>
<evidence type="ECO:0000313" key="1">
    <source>
        <dbReference type="EMBL" id="KAK7835797.1"/>
    </source>
</evidence>
<keyword evidence="2" id="KW-1185">Reference proteome</keyword>
<protein>
    <submittedName>
        <fullName evidence="1">Uncharacterized protein</fullName>
    </submittedName>
</protein>
<accession>A0AAW0KA27</accession>
<name>A0AAW0KA27_QUESU</name>